<proteinExistence type="predicted"/>
<organism evidence="1 3">
    <name type="scientific">Pseudolysinimonas kribbensis</name>
    <dbReference type="NCBI Taxonomy" id="433641"/>
    <lineage>
        <taxon>Bacteria</taxon>
        <taxon>Bacillati</taxon>
        <taxon>Actinomycetota</taxon>
        <taxon>Actinomycetes</taxon>
        <taxon>Micrococcales</taxon>
        <taxon>Microbacteriaceae</taxon>
        <taxon>Pseudolysinimonas</taxon>
    </lineage>
</organism>
<name>A0ABQ6K0W2_9MICO</name>
<comment type="caution">
    <text evidence="1">The sequence shown here is derived from an EMBL/GenBank/DDBJ whole genome shotgun (WGS) entry which is preliminary data.</text>
</comment>
<gene>
    <name evidence="1" type="ORF">GCM10025881_00520</name>
    <name evidence="2" type="ORF">GCM10025881_39600</name>
</gene>
<reference evidence="1" key="1">
    <citation type="journal article" date="2014" name="Int. J. Syst. Evol. Microbiol.">
        <title>Complete genome of a new Firmicutes species belonging to the dominant human colonic microbiota ('Ruminococcus bicirculans') reveals two chromosomes and a selective capacity to utilize plant glucans.</title>
        <authorList>
            <consortium name="NISC Comparative Sequencing Program"/>
            <person name="Wegmann U."/>
            <person name="Louis P."/>
            <person name="Goesmann A."/>
            <person name="Henrissat B."/>
            <person name="Duncan S.H."/>
            <person name="Flint H.J."/>
        </authorList>
    </citation>
    <scope>NUCLEOTIDE SEQUENCE</scope>
    <source>
        <strain evidence="1">NBRC 108894</strain>
    </source>
</reference>
<evidence type="ECO:0000313" key="2">
    <source>
        <dbReference type="EMBL" id="GMA97136.1"/>
    </source>
</evidence>
<dbReference type="EMBL" id="BSVB01000001">
    <property type="protein sequence ID" value="GMA93228.1"/>
    <property type="molecule type" value="Genomic_DNA"/>
</dbReference>
<dbReference type="Proteomes" id="UP001157034">
    <property type="component" value="Unassembled WGS sequence"/>
</dbReference>
<accession>A0ABQ6K0W2</accession>
<dbReference type="EMBL" id="BSVB01000001">
    <property type="protein sequence ID" value="GMA97136.1"/>
    <property type="molecule type" value="Genomic_DNA"/>
</dbReference>
<keyword evidence="3" id="KW-1185">Reference proteome</keyword>
<evidence type="ECO:0000313" key="3">
    <source>
        <dbReference type="Proteomes" id="UP001157034"/>
    </source>
</evidence>
<sequence length="108" mass="12067">MAVNSDPKDGIDAAGRARIGYAPGWHPILAAVEQRPGEWWLTTQYGTHYAIVRLLRVGGELGYRAVTWAEHSADRELIGYFRTLRAATFWAHRHWLRTLARPGGVNGG</sequence>
<reference evidence="3" key="2">
    <citation type="journal article" date="2019" name="Int. J. Syst. Evol. Microbiol.">
        <title>The Global Catalogue of Microorganisms (GCM) 10K type strain sequencing project: providing services to taxonomists for standard genome sequencing and annotation.</title>
        <authorList>
            <consortium name="The Broad Institute Genomics Platform"/>
            <consortium name="The Broad Institute Genome Sequencing Center for Infectious Disease"/>
            <person name="Wu L."/>
            <person name="Ma J."/>
        </authorList>
    </citation>
    <scope>NUCLEOTIDE SEQUENCE [LARGE SCALE GENOMIC DNA]</scope>
    <source>
        <strain evidence="3">NBRC 108894</strain>
    </source>
</reference>
<dbReference type="RefSeq" id="WP_284251933.1">
    <property type="nucleotide sequence ID" value="NZ_BAAAQO010000004.1"/>
</dbReference>
<protein>
    <recommendedName>
        <fullName evidence="4">DUF393 domain-containing protein</fullName>
    </recommendedName>
</protein>
<reference evidence="1" key="3">
    <citation type="submission" date="2023-02" db="EMBL/GenBank/DDBJ databases">
        <authorList>
            <person name="Sun Q."/>
            <person name="Mori K."/>
        </authorList>
    </citation>
    <scope>NUCLEOTIDE SEQUENCE</scope>
    <source>
        <strain evidence="1">NBRC 108894</strain>
    </source>
</reference>
<evidence type="ECO:0008006" key="4">
    <source>
        <dbReference type="Google" id="ProtNLM"/>
    </source>
</evidence>
<evidence type="ECO:0000313" key="1">
    <source>
        <dbReference type="EMBL" id="GMA93228.1"/>
    </source>
</evidence>